<dbReference type="InterPro" id="IPR016193">
    <property type="entry name" value="Cytidine_deaminase-like"/>
</dbReference>
<dbReference type="Gene3D" id="3.40.140.10">
    <property type="entry name" value="Cytidine Deaminase, domain 2"/>
    <property type="match status" value="1"/>
</dbReference>
<dbReference type="Pfam" id="PF00383">
    <property type="entry name" value="dCMP_cyt_deam_1"/>
    <property type="match status" value="1"/>
</dbReference>
<comment type="caution">
    <text evidence="4">The sequence shown here is derived from an EMBL/GenBank/DDBJ whole genome shotgun (WGS) entry which is preliminary data.</text>
</comment>
<feature type="domain" description="CMP/dCMP-type deaminase" evidence="3">
    <location>
        <begin position="3"/>
        <end position="129"/>
    </location>
</feature>
<evidence type="ECO:0000256" key="2">
    <source>
        <dbReference type="ARBA" id="ARBA00022833"/>
    </source>
</evidence>
<dbReference type="RefSeq" id="WP_336474026.1">
    <property type="nucleotide sequence ID" value="NZ_JBAWSX010000017.1"/>
</dbReference>
<dbReference type="EMBL" id="JBAWSX010000017">
    <property type="protein sequence ID" value="MEI4803713.1"/>
    <property type="molecule type" value="Genomic_DNA"/>
</dbReference>
<accession>A0ABU8FLZ8</accession>
<evidence type="ECO:0000256" key="1">
    <source>
        <dbReference type="ARBA" id="ARBA00022723"/>
    </source>
</evidence>
<evidence type="ECO:0000313" key="5">
    <source>
        <dbReference type="Proteomes" id="UP001372526"/>
    </source>
</evidence>
<gene>
    <name evidence="4" type="ORF">WAZ07_21200</name>
</gene>
<dbReference type="SUPFAM" id="SSF53927">
    <property type="entry name" value="Cytidine deaminase-like"/>
    <property type="match status" value="1"/>
</dbReference>
<dbReference type="Proteomes" id="UP001372526">
    <property type="component" value="Unassembled WGS sequence"/>
</dbReference>
<dbReference type="InterPro" id="IPR002125">
    <property type="entry name" value="CMP_dCMP_dom"/>
</dbReference>
<proteinExistence type="predicted"/>
<evidence type="ECO:0000259" key="3">
    <source>
        <dbReference type="PROSITE" id="PS51747"/>
    </source>
</evidence>
<dbReference type="PROSITE" id="PS00903">
    <property type="entry name" value="CYT_DCMP_DEAMINASES_1"/>
    <property type="match status" value="1"/>
</dbReference>
<protein>
    <submittedName>
        <fullName evidence="4">Nucleoside deaminase</fullName>
    </submittedName>
</protein>
<organism evidence="4 5">
    <name type="scientific">Bacillus bruguierae</name>
    <dbReference type="NCBI Taxonomy" id="3127667"/>
    <lineage>
        <taxon>Bacteria</taxon>
        <taxon>Bacillati</taxon>
        <taxon>Bacillota</taxon>
        <taxon>Bacilli</taxon>
        <taxon>Bacillales</taxon>
        <taxon>Bacillaceae</taxon>
        <taxon>Bacillus</taxon>
    </lineage>
</organism>
<reference evidence="4 5" key="1">
    <citation type="submission" date="2024-01" db="EMBL/GenBank/DDBJ databases">
        <title>Seven novel Bacillus-like species.</title>
        <authorList>
            <person name="Liu G."/>
        </authorList>
    </citation>
    <scope>NUCLEOTIDE SEQUENCE [LARGE SCALE GENOMIC DNA]</scope>
    <source>
        <strain evidence="4 5">FJAT-51639</strain>
    </source>
</reference>
<dbReference type="PANTHER" id="PTHR11079">
    <property type="entry name" value="CYTOSINE DEAMINASE FAMILY MEMBER"/>
    <property type="match status" value="1"/>
</dbReference>
<keyword evidence="2" id="KW-0862">Zinc</keyword>
<keyword evidence="5" id="KW-1185">Reference proteome</keyword>
<dbReference type="InterPro" id="IPR016192">
    <property type="entry name" value="APOBEC/CMP_deaminase_Zn-bd"/>
</dbReference>
<dbReference type="CDD" id="cd01285">
    <property type="entry name" value="nucleoside_deaminase"/>
    <property type="match status" value="1"/>
</dbReference>
<dbReference type="PROSITE" id="PS51747">
    <property type="entry name" value="CYT_DCMP_DEAMINASES_2"/>
    <property type="match status" value="1"/>
</dbReference>
<sequence>MWQTLSEPWKECFNQAWLSYCNNSFPIGAVIVDESGNIISKGRNTVYETEAVPNEICNNKIAHAEVNAILKINNLETNAMRKEYELYSTMEPCPLCFGAIVMSGIRNIHYAARDKVVGATNLKDGNAYLQGKNMKVLGPYKELEIVQFVLKTDFVLRRGHAVDRLLQTWEQDCPIGIAIGRKWYESNKLVQAKQEKKDISIILDEIISEVEVFKKEVEETSGCKF</sequence>
<dbReference type="PANTHER" id="PTHR11079:SF179">
    <property type="entry name" value="TRNA(ADENINE(34)) DEAMINASE, CHLOROPLASTIC"/>
    <property type="match status" value="1"/>
</dbReference>
<name>A0ABU8FLZ8_9BACI</name>
<evidence type="ECO:0000313" key="4">
    <source>
        <dbReference type="EMBL" id="MEI4803713.1"/>
    </source>
</evidence>
<keyword evidence="1" id="KW-0479">Metal-binding</keyword>